<comment type="caution">
    <text evidence="5">The sequence shown here is derived from an EMBL/GenBank/DDBJ whole genome shotgun (WGS) entry which is preliminary data.</text>
</comment>
<dbReference type="Gene3D" id="3.10.310.10">
    <property type="entry name" value="Diaminopimelate Epimerase, Chain A, domain 1"/>
    <property type="match status" value="2"/>
</dbReference>
<evidence type="ECO:0000256" key="1">
    <source>
        <dbReference type="ARBA" id="ARBA00008270"/>
    </source>
</evidence>
<dbReference type="InterPro" id="IPR025952">
    <property type="entry name" value="R3H-assoc_dom"/>
</dbReference>
<protein>
    <recommendedName>
        <fullName evidence="4">R3H-associated N-terminal domain-containing protein</fullName>
    </recommendedName>
</protein>
<sequence length="613" mass="68521">ISPKSQRASFIRSPLLILVAFFLSKAEQVSRVQSAQLSSSYLYLGESIMAATNVLLRDESLLMSPSPLDPRRGDASAYRGLSLEKKIEALESLTGQVSNRRSRRWLNDRILMELVPRLDAQEIRGLFAPPPWGDDVPPSAFSLTNVGEWDKFRNIDMDKEANIMDSLNQSSVRQKGHVDADKTAVLTAWRRIDCRTREALRRSFLPDLIEGYENCISHFIEEGGEGDVLELKVQDPFHRLLLHGVCEYHNLVSTTETEQIGKKAMKRTKIKWKNSDEKLSISLAHFLRMSKEGACCIGAPPLYMQHKDHFRQECESMELWSKQKMVARKRVKYFVVDAFADSAFKGNPAAVCFLDDDDQRDDAWLQSLATEFNLSETCFLTPITVSDDQVLPRFSLRWFTPVAEVDLCGHATLASAHVIFTNGLVDSEVVEFATRSGILTAKRVPLTEEGSTFLIELDFPVVPTCEVNSTTDLSVFSNAVNGADIVDIKATEKDVLVVLSSWESVTELQPRIDEISKCSCEGLMVSAAASAGSQYDFCSRYFAPNFGINEDPVTGSAHCALAHYWSTKMNKCDFLAYQASSRGGTLNVHLDKEKQRVLLRGKAITVMEGCVLV</sequence>
<evidence type="ECO:0000256" key="3">
    <source>
        <dbReference type="SAM" id="SignalP"/>
    </source>
</evidence>
<reference evidence="5 6" key="1">
    <citation type="submission" date="2021-05" db="EMBL/GenBank/DDBJ databases">
        <title>Genome Assembly of Synthetic Allotetraploid Brassica napus Reveals Homoeologous Exchanges between Subgenomes.</title>
        <authorList>
            <person name="Davis J.T."/>
        </authorList>
    </citation>
    <scope>NUCLEOTIDE SEQUENCE [LARGE SCALE GENOMIC DNA]</scope>
    <source>
        <strain evidence="6">cv. Da-Ae</strain>
        <tissue evidence="5">Seedling</tissue>
    </source>
</reference>
<dbReference type="PANTHER" id="PTHR13774">
    <property type="entry name" value="PHENAZINE BIOSYNTHESIS PROTEIN"/>
    <property type="match status" value="1"/>
</dbReference>
<proteinExistence type="inferred from homology"/>
<dbReference type="Pfam" id="PF13902">
    <property type="entry name" value="R3H-assoc"/>
    <property type="match status" value="1"/>
</dbReference>
<dbReference type="EMBL" id="JAGKQM010000015">
    <property type="protein sequence ID" value="KAH0876495.1"/>
    <property type="molecule type" value="Genomic_DNA"/>
</dbReference>
<dbReference type="NCBIfam" id="TIGR00654">
    <property type="entry name" value="PhzF_family"/>
    <property type="match status" value="1"/>
</dbReference>
<feature type="signal peptide" evidence="3">
    <location>
        <begin position="1"/>
        <end position="26"/>
    </location>
</feature>
<evidence type="ECO:0000313" key="6">
    <source>
        <dbReference type="Proteomes" id="UP000824890"/>
    </source>
</evidence>
<evidence type="ECO:0000313" key="5">
    <source>
        <dbReference type="EMBL" id="KAH0876495.1"/>
    </source>
</evidence>
<gene>
    <name evidence="5" type="ORF">HID58_063889</name>
</gene>
<comment type="similarity">
    <text evidence="1">Belongs to the PhzF family.</text>
</comment>
<keyword evidence="2" id="KW-0413">Isomerase</keyword>
<dbReference type="PANTHER" id="PTHR13774:SF17">
    <property type="entry name" value="PHENAZINE BIOSYNTHESIS-LIKE DOMAIN-CONTAINING PROTEIN"/>
    <property type="match status" value="1"/>
</dbReference>
<dbReference type="InterPro" id="IPR003719">
    <property type="entry name" value="Phenazine_PhzF-like"/>
</dbReference>
<dbReference type="SUPFAM" id="SSF54506">
    <property type="entry name" value="Diaminopimelate epimerase-like"/>
    <property type="match status" value="1"/>
</dbReference>
<dbReference type="SUPFAM" id="SSF82708">
    <property type="entry name" value="R3H domain"/>
    <property type="match status" value="1"/>
</dbReference>
<organism evidence="5 6">
    <name type="scientific">Brassica napus</name>
    <name type="common">Rape</name>
    <dbReference type="NCBI Taxonomy" id="3708"/>
    <lineage>
        <taxon>Eukaryota</taxon>
        <taxon>Viridiplantae</taxon>
        <taxon>Streptophyta</taxon>
        <taxon>Embryophyta</taxon>
        <taxon>Tracheophyta</taxon>
        <taxon>Spermatophyta</taxon>
        <taxon>Magnoliopsida</taxon>
        <taxon>eudicotyledons</taxon>
        <taxon>Gunneridae</taxon>
        <taxon>Pentapetalae</taxon>
        <taxon>rosids</taxon>
        <taxon>malvids</taxon>
        <taxon>Brassicales</taxon>
        <taxon>Brassicaceae</taxon>
        <taxon>Brassiceae</taxon>
        <taxon>Brassica</taxon>
    </lineage>
</organism>
<accession>A0ABQ7Z8G2</accession>
<dbReference type="Pfam" id="PF02567">
    <property type="entry name" value="PhzC-PhzF"/>
    <property type="match status" value="1"/>
</dbReference>
<dbReference type="Proteomes" id="UP000824890">
    <property type="component" value="Unassembled WGS sequence"/>
</dbReference>
<evidence type="ECO:0000259" key="4">
    <source>
        <dbReference type="Pfam" id="PF13902"/>
    </source>
</evidence>
<name>A0ABQ7Z8G2_BRANA</name>
<evidence type="ECO:0000256" key="2">
    <source>
        <dbReference type="ARBA" id="ARBA00023235"/>
    </source>
</evidence>
<feature type="chain" id="PRO_5047089412" description="R3H-associated N-terminal domain-containing protein" evidence="3">
    <location>
        <begin position="27"/>
        <end position="613"/>
    </location>
</feature>
<feature type="non-terminal residue" evidence="5">
    <location>
        <position position="1"/>
    </location>
</feature>
<dbReference type="InterPro" id="IPR036867">
    <property type="entry name" value="R3H_dom_sf"/>
</dbReference>
<keyword evidence="6" id="KW-1185">Reference proteome</keyword>
<feature type="domain" description="R3H-associated N-terminal" evidence="4">
    <location>
        <begin position="82"/>
        <end position="202"/>
    </location>
</feature>
<keyword evidence="3" id="KW-0732">Signal</keyword>